<comment type="cofactor">
    <cofactor evidence="1">
        <name>L-ascorbate</name>
        <dbReference type="ChEBI" id="CHEBI:38290"/>
    </cofactor>
</comment>
<evidence type="ECO:0000313" key="10">
    <source>
        <dbReference type="Proteomes" id="UP000663829"/>
    </source>
</evidence>
<keyword evidence="10" id="KW-1185">Reference proteome</keyword>
<accession>A0A814D3Q8</accession>
<evidence type="ECO:0000313" key="8">
    <source>
        <dbReference type="EMBL" id="CAF0952958.1"/>
    </source>
</evidence>
<keyword evidence="5" id="KW-0560">Oxidoreductase</keyword>
<evidence type="ECO:0000256" key="2">
    <source>
        <dbReference type="ARBA" id="ARBA00022723"/>
    </source>
</evidence>
<proteinExistence type="predicted"/>
<evidence type="ECO:0000256" key="3">
    <source>
        <dbReference type="ARBA" id="ARBA00022896"/>
    </source>
</evidence>
<dbReference type="InterPro" id="IPR006620">
    <property type="entry name" value="Pro_4_hyd_alph"/>
</dbReference>
<dbReference type="Gene3D" id="2.60.120.620">
    <property type="entry name" value="q2cbj1_9rhob like domain"/>
    <property type="match status" value="1"/>
</dbReference>
<dbReference type="GO" id="GO:0004656">
    <property type="term" value="F:procollagen-proline 4-dioxygenase activity"/>
    <property type="evidence" value="ECO:0007669"/>
    <property type="project" value="TreeGrafter"/>
</dbReference>
<keyword evidence="4" id="KW-0223">Dioxygenase</keyword>
<dbReference type="AlphaFoldDB" id="A0A814D3Q8"/>
<dbReference type="GO" id="GO:0005783">
    <property type="term" value="C:endoplasmic reticulum"/>
    <property type="evidence" value="ECO:0007669"/>
    <property type="project" value="TreeGrafter"/>
</dbReference>
<evidence type="ECO:0000256" key="5">
    <source>
        <dbReference type="ARBA" id="ARBA00023002"/>
    </source>
</evidence>
<dbReference type="EMBL" id="CAJOBC010002341">
    <property type="protein sequence ID" value="CAF3728458.1"/>
    <property type="molecule type" value="Genomic_DNA"/>
</dbReference>
<gene>
    <name evidence="8" type="ORF">GPM918_LOCUS11346</name>
    <name evidence="9" type="ORF">SRO942_LOCUS11345</name>
</gene>
<dbReference type="EMBL" id="CAJNOQ010002342">
    <property type="protein sequence ID" value="CAF0952958.1"/>
    <property type="molecule type" value="Genomic_DNA"/>
</dbReference>
<keyword evidence="3" id="KW-0847">Vitamin C</keyword>
<feature type="domain" description="Fe2OG dioxygenase" evidence="7">
    <location>
        <begin position="108"/>
        <end position="207"/>
    </location>
</feature>
<dbReference type="PANTHER" id="PTHR10869">
    <property type="entry name" value="PROLYL 4-HYDROXYLASE ALPHA SUBUNIT"/>
    <property type="match status" value="1"/>
</dbReference>
<dbReference type="Proteomes" id="UP000681722">
    <property type="component" value="Unassembled WGS sequence"/>
</dbReference>
<dbReference type="InterPro" id="IPR044862">
    <property type="entry name" value="Pro_4_hyd_alph_FE2OG_OXY"/>
</dbReference>
<keyword evidence="2" id="KW-0479">Metal-binding</keyword>
<dbReference type="InterPro" id="IPR005123">
    <property type="entry name" value="Oxoglu/Fe-dep_dioxygenase_dom"/>
</dbReference>
<name>A0A814D3Q8_9BILA</name>
<comment type="caution">
    <text evidence="8">The sequence shown here is derived from an EMBL/GenBank/DDBJ whole genome shotgun (WGS) entry which is preliminary data.</text>
</comment>
<dbReference type="PANTHER" id="PTHR10869:SF241">
    <property type="entry name" value="FE2OG DIOXYGENASE DOMAIN-CONTAINING PROTEIN"/>
    <property type="match status" value="1"/>
</dbReference>
<evidence type="ECO:0000259" key="7">
    <source>
        <dbReference type="PROSITE" id="PS51471"/>
    </source>
</evidence>
<dbReference type="PROSITE" id="PS51471">
    <property type="entry name" value="FE2OG_OXY"/>
    <property type="match status" value="1"/>
</dbReference>
<dbReference type="GO" id="GO:0005506">
    <property type="term" value="F:iron ion binding"/>
    <property type="evidence" value="ECO:0007669"/>
    <property type="project" value="InterPro"/>
</dbReference>
<dbReference type="OrthoDB" id="69177at2759"/>
<reference evidence="8" key="1">
    <citation type="submission" date="2021-02" db="EMBL/GenBank/DDBJ databases">
        <authorList>
            <person name="Nowell W R."/>
        </authorList>
    </citation>
    <scope>NUCLEOTIDE SEQUENCE</scope>
</reference>
<evidence type="ECO:0000313" key="9">
    <source>
        <dbReference type="EMBL" id="CAF3728458.1"/>
    </source>
</evidence>
<keyword evidence="6" id="KW-0408">Iron</keyword>
<dbReference type="InterPro" id="IPR045054">
    <property type="entry name" value="P4HA-like"/>
</dbReference>
<dbReference type="GO" id="GO:0031418">
    <property type="term" value="F:L-ascorbic acid binding"/>
    <property type="evidence" value="ECO:0007669"/>
    <property type="project" value="UniProtKB-KW"/>
</dbReference>
<evidence type="ECO:0000256" key="6">
    <source>
        <dbReference type="ARBA" id="ARBA00023004"/>
    </source>
</evidence>
<dbReference type="Pfam" id="PF13640">
    <property type="entry name" value="2OG-FeII_Oxy_3"/>
    <property type="match status" value="1"/>
</dbReference>
<organism evidence="8 10">
    <name type="scientific">Didymodactylos carnosus</name>
    <dbReference type="NCBI Taxonomy" id="1234261"/>
    <lineage>
        <taxon>Eukaryota</taxon>
        <taxon>Metazoa</taxon>
        <taxon>Spiralia</taxon>
        <taxon>Gnathifera</taxon>
        <taxon>Rotifera</taxon>
        <taxon>Eurotatoria</taxon>
        <taxon>Bdelloidea</taxon>
        <taxon>Philodinida</taxon>
        <taxon>Philodinidae</taxon>
        <taxon>Didymodactylos</taxon>
    </lineage>
</organism>
<protein>
    <recommendedName>
        <fullName evidence="7">Fe2OG dioxygenase domain-containing protein</fullName>
    </recommendedName>
</protein>
<dbReference type="Proteomes" id="UP000663829">
    <property type="component" value="Unassembled WGS sequence"/>
</dbReference>
<evidence type="ECO:0000256" key="4">
    <source>
        <dbReference type="ARBA" id="ARBA00022964"/>
    </source>
</evidence>
<sequence>MSVVQNGIVQQCINLPTEKDKDKLAFLLYNVFTKDECQQLIDMSEKEGYKPALVNVGFGQEMLMPDFRNNDRCIIDSIDLADKIYQRIESYIPKEWNINGSTYKVVGLNERLRFLRYDPGQKFEAHMDGEFRRMDDTEERSYITIQLYLNEGFSGGETTFLDKHNINNSFPCIPQTGMVLVFEHRLLHEGSALKDGRKYVIRTDVMYKPKNRLAFTQNTV</sequence>
<dbReference type="SMART" id="SM00702">
    <property type="entry name" value="P4Hc"/>
    <property type="match status" value="1"/>
</dbReference>
<evidence type="ECO:0000256" key="1">
    <source>
        <dbReference type="ARBA" id="ARBA00001961"/>
    </source>
</evidence>